<accession>A0ACC1B4I0</accession>
<dbReference type="Proteomes" id="UP001164250">
    <property type="component" value="Chromosome 7"/>
</dbReference>
<keyword evidence="2" id="KW-1185">Reference proteome</keyword>
<name>A0ACC1B4I0_9ROSI</name>
<comment type="caution">
    <text evidence="1">The sequence shown here is derived from an EMBL/GenBank/DDBJ whole genome shotgun (WGS) entry which is preliminary data.</text>
</comment>
<gene>
    <name evidence="1" type="ORF">Patl1_26243</name>
</gene>
<organism evidence="1 2">
    <name type="scientific">Pistacia atlantica</name>
    <dbReference type="NCBI Taxonomy" id="434234"/>
    <lineage>
        <taxon>Eukaryota</taxon>
        <taxon>Viridiplantae</taxon>
        <taxon>Streptophyta</taxon>
        <taxon>Embryophyta</taxon>
        <taxon>Tracheophyta</taxon>
        <taxon>Spermatophyta</taxon>
        <taxon>Magnoliopsida</taxon>
        <taxon>eudicotyledons</taxon>
        <taxon>Gunneridae</taxon>
        <taxon>Pentapetalae</taxon>
        <taxon>rosids</taxon>
        <taxon>malvids</taxon>
        <taxon>Sapindales</taxon>
        <taxon>Anacardiaceae</taxon>
        <taxon>Pistacia</taxon>
    </lineage>
</organism>
<protein>
    <submittedName>
        <fullName evidence="1">Uncharacterized protein</fullName>
    </submittedName>
</protein>
<proteinExistence type="predicted"/>
<reference evidence="2" key="1">
    <citation type="journal article" date="2023" name="G3 (Bethesda)">
        <title>Genome assembly and association tests identify interacting loci associated with vigor, precocity, and sex in interspecific pistachio rootstocks.</title>
        <authorList>
            <person name="Palmer W."/>
            <person name="Jacygrad E."/>
            <person name="Sagayaradj S."/>
            <person name="Cavanaugh K."/>
            <person name="Han R."/>
            <person name="Bertier L."/>
            <person name="Beede B."/>
            <person name="Kafkas S."/>
            <person name="Golino D."/>
            <person name="Preece J."/>
            <person name="Michelmore R."/>
        </authorList>
    </citation>
    <scope>NUCLEOTIDE SEQUENCE [LARGE SCALE GENOMIC DNA]</scope>
</reference>
<dbReference type="EMBL" id="CM047903">
    <property type="protein sequence ID" value="KAJ0093807.1"/>
    <property type="molecule type" value="Genomic_DNA"/>
</dbReference>
<evidence type="ECO:0000313" key="2">
    <source>
        <dbReference type="Proteomes" id="UP001164250"/>
    </source>
</evidence>
<evidence type="ECO:0000313" key="1">
    <source>
        <dbReference type="EMBL" id="KAJ0093807.1"/>
    </source>
</evidence>
<sequence>MNIHKTGQLKEALKLIISTPASHLDPSVYMPLLQFCVESKAENHAHLIHTHIITNGFDFSLNLSNKLIIFYGKVGDMVSARNVFDRMRDRNVVSWTAMISGYTQSGFYEDALLVFKGMCRGGVRANQFTFGSALRACIGMGRLSSGMQIQGCVEKGRFGENLFVKSALLDLHAKCGRIEDAWLLFKTMKERDVVSWNAMIGGFSLQGFVDDSLRLFRSMMRKDLFARGGHLESAYDMICKMNMKPSASLWSAILGACSIYGNTSLGELAAVNLFNMEPESSFSGLFLVDVLLGVWQQYCTETNSGNHFRGLLKTDISAGRTARNLFSGVASLQVLILLDFLDTDFDLIISMDKLEGAASVLASGLLDPGVLHAHCACLETDLTLSIFVREIKFQSWSISD</sequence>